<dbReference type="RefSeq" id="WP_219290912.1">
    <property type="nucleotide sequence ID" value="NZ_RPHB01000006.1"/>
</dbReference>
<dbReference type="CDD" id="cd02966">
    <property type="entry name" value="TlpA_like_family"/>
    <property type="match status" value="1"/>
</dbReference>
<keyword evidence="3" id="KW-1185">Reference proteome</keyword>
<dbReference type="AlphaFoldDB" id="A0A951J103"/>
<dbReference type="PROSITE" id="PS51352">
    <property type="entry name" value="THIOREDOXIN_2"/>
    <property type="match status" value="1"/>
</dbReference>
<dbReference type="GO" id="GO:0016491">
    <property type="term" value="F:oxidoreductase activity"/>
    <property type="evidence" value="ECO:0007669"/>
    <property type="project" value="InterPro"/>
</dbReference>
<comment type="caution">
    <text evidence="2">The sequence shown here is derived from an EMBL/GenBank/DDBJ whole genome shotgun (WGS) entry which is preliminary data.</text>
</comment>
<dbReference type="Proteomes" id="UP000727490">
    <property type="component" value="Unassembled WGS sequence"/>
</dbReference>
<gene>
    <name evidence="2" type="ORF">EGN73_13860</name>
</gene>
<dbReference type="PANTHER" id="PTHR42852:SF13">
    <property type="entry name" value="PROTEIN DIPZ"/>
    <property type="match status" value="1"/>
</dbReference>
<reference evidence="2 3" key="1">
    <citation type="journal article" date="2020" name="Syst. Appl. Microbiol.">
        <title>Arthrospiribacter ruber gen. nov., sp. nov., a novel bacterium isolated from Arthrospira cultures.</title>
        <authorList>
            <person name="Waleron M."/>
            <person name="Misztak A."/>
            <person name="Waleron M.M."/>
            <person name="Furmaniak M."/>
            <person name="Mrozik A."/>
            <person name="Waleron K."/>
        </authorList>
    </citation>
    <scope>NUCLEOTIDE SEQUENCE [LARGE SCALE GENOMIC DNA]</scope>
    <source>
        <strain evidence="2 3">DPMB0001</strain>
    </source>
</reference>
<evidence type="ECO:0000313" key="3">
    <source>
        <dbReference type="Proteomes" id="UP000727490"/>
    </source>
</evidence>
<dbReference type="PANTHER" id="PTHR42852">
    <property type="entry name" value="THIOL:DISULFIDE INTERCHANGE PROTEIN DSBE"/>
    <property type="match status" value="1"/>
</dbReference>
<feature type="domain" description="Thioredoxin" evidence="1">
    <location>
        <begin position="241"/>
        <end position="397"/>
    </location>
</feature>
<proteinExistence type="predicted"/>
<name>A0A951J103_9BACT</name>
<evidence type="ECO:0000259" key="1">
    <source>
        <dbReference type="PROSITE" id="PS51352"/>
    </source>
</evidence>
<dbReference type="Pfam" id="PF08534">
    <property type="entry name" value="Redoxin"/>
    <property type="match status" value="1"/>
</dbReference>
<protein>
    <submittedName>
        <fullName evidence="2">TlpA family protein disulfide reductase</fullName>
    </submittedName>
</protein>
<organism evidence="2 3">
    <name type="scientific">Arthrospiribacter ruber</name>
    <dbReference type="NCBI Taxonomy" id="2487934"/>
    <lineage>
        <taxon>Bacteria</taxon>
        <taxon>Pseudomonadati</taxon>
        <taxon>Bacteroidota</taxon>
        <taxon>Cytophagia</taxon>
        <taxon>Cytophagales</taxon>
        <taxon>Cyclobacteriaceae</taxon>
        <taxon>Arthrospiribacter</taxon>
    </lineage>
</organism>
<dbReference type="InterPro" id="IPR013740">
    <property type="entry name" value="Redoxin"/>
</dbReference>
<dbReference type="EMBL" id="RPHB01000006">
    <property type="protein sequence ID" value="MBW3468888.1"/>
    <property type="molecule type" value="Genomic_DNA"/>
</dbReference>
<sequence>MKNHLLLVFCMLLLACSKEEKKKSVLQEKHLVKLDISPDEIPFELVFKKSGEKWFAEIYNAEEVLEYDEVTVSDDSVKITLGIFDADLLAAITEDGYLQGAFVKNHLPDYSVPLSSTRPTGKRFPVSVKPEVDFSGRWKVDFRNGDNSYEAIGVFEQIEDKIKGTFLTKLGDYRYLEGNVSGRKFSLSAFDGSHAYLFTGELEENGKMTGEFRSGPNYRESFSAERNETFELPDAYSLSYLKDGYDKLDFSFPDLEGNPVSLSDPKYKDKVVLVQLFGTWCPNCMDETRFLGPWYDRNKDRGVEIIGLAFEYKPDFEYASSRVKKSKQKLNANYTFLVAGESNKEKASQALPALNQVVAFPTLIYIDKKGKVRHIHTGFNGPGTGSHYEKWVEDHNKLVNELLKE</sequence>
<dbReference type="PROSITE" id="PS51257">
    <property type="entry name" value="PROKAR_LIPOPROTEIN"/>
    <property type="match status" value="1"/>
</dbReference>
<accession>A0A951J103</accession>
<evidence type="ECO:0000313" key="2">
    <source>
        <dbReference type="EMBL" id="MBW3468888.1"/>
    </source>
</evidence>
<dbReference type="InterPro" id="IPR013766">
    <property type="entry name" value="Thioredoxin_domain"/>
</dbReference>
<dbReference type="InterPro" id="IPR050553">
    <property type="entry name" value="Thioredoxin_ResA/DsbE_sf"/>
</dbReference>